<name>A0A6P2C5B9_9ACTN</name>
<keyword evidence="2 5" id="KW-0812">Transmembrane</keyword>
<feature type="transmembrane region" description="Helical" evidence="5">
    <location>
        <begin position="68"/>
        <end position="90"/>
    </location>
</feature>
<dbReference type="AlphaFoldDB" id="A0A6P2C5B9"/>
<evidence type="ECO:0000256" key="4">
    <source>
        <dbReference type="ARBA" id="ARBA00023136"/>
    </source>
</evidence>
<evidence type="ECO:0000313" key="7">
    <source>
        <dbReference type="Proteomes" id="UP000460272"/>
    </source>
</evidence>
<accession>A0A6P2C5B9</accession>
<gene>
    <name evidence="6" type="ORF">EAS64_13685</name>
</gene>
<feature type="transmembrane region" description="Helical" evidence="5">
    <location>
        <begin position="38"/>
        <end position="56"/>
    </location>
</feature>
<proteinExistence type="predicted"/>
<organism evidence="6 7">
    <name type="scientific">Trebonia kvetii</name>
    <dbReference type="NCBI Taxonomy" id="2480626"/>
    <lineage>
        <taxon>Bacteria</taxon>
        <taxon>Bacillati</taxon>
        <taxon>Actinomycetota</taxon>
        <taxon>Actinomycetes</taxon>
        <taxon>Streptosporangiales</taxon>
        <taxon>Treboniaceae</taxon>
        <taxon>Trebonia</taxon>
    </lineage>
</organism>
<protein>
    <submittedName>
        <fullName evidence="6">Isoprenylcysteine carboxylmethyltransferase family protein</fullName>
    </submittedName>
</protein>
<sequence>MRTILAIIGIGWIVFWVGWLIAAFTAKSSQGGWGGLGGGLRVGLVIVIFVLVRVNIGSGHRAIASPLLGGIGLAVWAAGLALAVWARIYIGRNWGMPMTKREDPDLVTTGPYRLIRHPIYTGIILGVIGTALATSLYGLFAAAVMFAYFAYSARSEERFLAERFPNTFPPYKARTKMLIPFLV</sequence>
<keyword evidence="7" id="KW-1185">Reference proteome</keyword>
<evidence type="ECO:0000256" key="1">
    <source>
        <dbReference type="ARBA" id="ARBA00004127"/>
    </source>
</evidence>
<dbReference type="Gene3D" id="1.20.120.1630">
    <property type="match status" value="1"/>
</dbReference>
<dbReference type="OrthoDB" id="7203053at2"/>
<dbReference type="RefSeq" id="WP_145853267.1">
    <property type="nucleotide sequence ID" value="NZ_RPFW01000002.1"/>
</dbReference>
<dbReference type="InterPro" id="IPR007318">
    <property type="entry name" value="Phopholipid_MeTrfase"/>
</dbReference>
<dbReference type="EMBL" id="RPFW01000002">
    <property type="protein sequence ID" value="TVZ05566.1"/>
    <property type="molecule type" value="Genomic_DNA"/>
</dbReference>
<evidence type="ECO:0000256" key="5">
    <source>
        <dbReference type="SAM" id="Phobius"/>
    </source>
</evidence>
<dbReference type="Proteomes" id="UP000460272">
    <property type="component" value="Unassembled WGS sequence"/>
</dbReference>
<evidence type="ECO:0000256" key="2">
    <source>
        <dbReference type="ARBA" id="ARBA00022692"/>
    </source>
</evidence>
<evidence type="ECO:0000256" key="3">
    <source>
        <dbReference type="ARBA" id="ARBA00022989"/>
    </source>
</evidence>
<feature type="transmembrane region" description="Helical" evidence="5">
    <location>
        <begin position="7"/>
        <end position="26"/>
    </location>
</feature>
<keyword evidence="6" id="KW-0808">Transferase</keyword>
<dbReference type="PANTHER" id="PTHR12714:SF9">
    <property type="entry name" value="PROTEIN-S-ISOPRENYLCYSTEINE O-METHYLTRANSFERASE"/>
    <property type="match status" value="1"/>
</dbReference>
<dbReference type="GO" id="GO:0008168">
    <property type="term" value="F:methyltransferase activity"/>
    <property type="evidence" value="ECO:0007669"/>
    <property type="project" value="UniProtKB-KW"/>
</dbReference>
<dbReference type="GO" id="GO:0032259">
    <property type="term" value="P:methylation"/>
    <property type="evidence" value="ECO:0007669"/>
    <property type="project" value="UniProtKB-KW"/>
</dbReference>
<dbReference type="GO" id="GO:0012505">
    <property type="term" value="C:endomembrane system"/>
    <property type="evidence" value="ECO:0007669"/>
    <property type="project" value="UniProtKB-SubCell"/>
</dbReference>
<keyword evidence="3 5" id="KW-1133">Transmembrane helix</keyword>
<comment type="caution">
    <text evidence="6">The sequence shown here is derived from an EMBL/GenBank/DDBJ whole genome shotgun (WGS) entry which is preliminary data.</text>
</comment>
<evidence type="ECO:0000313" key="6">
    <source>
        <dbReference type="EMBL" id="TVZ05566.1"/>
    </source>
</evidence>
<feature type="transmembrane region" description="Helical" evidence="5">
    <location>
        <begin position="119"/>
        <end position="151"/>
    </location>
</feature>
<keyword evidence="4 5" id="KW-0472">Membrane</keyword>
<comment type="subcellular location">
    <subcellularLocation>
        <location evidence="1">Endomembrane system</location>
        <topology evidence="1">Multi-pass membrane protein</topology>
    </subcellularLocation>
</comment>
<reference evidence="6 7" key="1">
    <citation type="submission" date="2018-11" db="EMBL/GenBank/DDBJ databases">
        <title>Trebonia kvetii gen.nov., sp.nov., a novel acidophilic actinobacterium, and proposal of the new actinobacterial family Treboniaceae fam. nov.</title>
        <authorList>
            <person name="Rapoport D."/>
            <person name="Sagova-Mareckova M."/>
            <person name="Sedlacek I."/>
            <person name="Provaznik J."/>
            <person name="Kralova S."/>
            <person name="Pavlinic D."/>
            <person name="Benes V."/>
            <person name="Kopecky J."/>
        </authorList>
    </citation>
    <scope>NUCLEOTIDE SEQUENCE [LARGE SCALE GENOMIC DNA]</scope>
    <source>
        <strain evidence="6 7">15Tr583</strain>
    </source>
</reference>
<dbReference type="Pfam" id="PF04191">
    <property type="entry name" value="PEMT"/>
    <property type="match status" value="1"/>
</dbReference>
<dbReference type="PANTHER" id="PTHR12714">
    <property type="entry name" value="PROTEIN-S ISOPRENYLCYSTEINE O-METHYLTRANSFERASE"/>
    <property type="match status" value="1"/>
</dbReference>
<keyword evidence="6" id="KW-0489">Methyltransferase</keyword>